<reference evidence="3" key="1">
    <citation type="journal article" date="2019" name="Int. J. Syst. Evol. Microbiol.">
        <title>The Global Catalogue of Microorganisms (GCM) 10K type strain sequencing project: providing services to taxonomists for standard genome sequencing and annotation.</title>
        <authorList>
            <consortium name="The Broad Institute Genomics Platform"/>
            <consortium name="The Broad Institute Genome Sequencing Center for Infectious Disease"/>
            <person name="Wu L."/>
            <person name="Ma J."/>
        </authorList>
    </citation>
    <scope>NUCLEOTIDE SEQUENCE [LARGE SCALE GENOMIC DNA]</scope>
    <source>
        <strain evidence="3">JCM 19134</strain>
    </source>
</reference>
<feature type="chain" id="PRO_5043943503" description="Cytochrome c domain-containing protein" evidence="1">
    <location>
        <begin position="26"/>
        <end position="100"/>
    </location>
</feature>
<evidence type="ECO:0000313" key="2">
    <source>
        <dbReference type="EMBL" id="GAA4959315.1"/>
    </source>
</evidence>
<name>A0AAV3U9R0_9ALTE</name>
<gene>
    <name evidence="2" type="ORF">GCM10025791_45390</name>
</gene>
<dbReference type="RefSeq" id="WP_345427656.1">
    <property type="nucleotide sequence ID" value="NZ_AP031496.1"/>
</dbReference>
<feature type="signal peptide" evidence="1">
    <location>
        <begin position="1"/>
        <end position="25"/>
    </location>
</feature>
<proteinExistence type="predicted"/>
<keyword evidence="1" id="KW-0732">Signal</keyword>
<dbReference type="EMBL" id="BAABLX010000077">
    <property type="protein sequence ID" value="GAA4959315.1"/>
    <property type="molecule type" value="Genomic_DNA"/>
</dbReference>
<sequence length="100" mass="10814">MKSPSLLRHAFFVVAILGVASFAQASGSDAGASAKTGDAAAYQLGKQIFAKKFACKSCPLHKQRLNKSLAQEVLMGKPNVAMSEDENQALQVFLQRRFKL</sequence>
<dbReference type="AlphaFoldDB" id="A0AAV3U9R0"/>
<evidence type="ECO:0000256" key="1">
    <source>
        <dbReference type="SAM" id="SignalP"/>
    </source>
</evidence>
<organism evidence="2 3">
    <name type="scientific">Halioxenophilus aromaticivorans</name>
    <dbReference type="NCBI Taxonomy" id="1306992"/>
    <lineage>
        <taxon>Bacteria</taxon>
        <taxon>Pseudomonadati</taxon>
        <taxon>Pseudomonadota</taxon>
        <taxon>Gammaproteobacteria</taxon>
        <taxon>Alteromonadales</taxon>
        <taxon>Alteromonadaceae</taxon>
        <taxon>Halioxenophilus</taxon>
    </lineage>
</organism>
<protein>
    <recommendedName>
        <fullName evidence="4">Cytochrome c domain-containing protein</fullName>
    </recommendedName>
</protein>
<accession>A0AAV3U9R0</accession>
<evidence type="ECO:0000313" key="3">
    <source>
        <dbReference type="Proteomes" id="UP001409585"/>
    </source>
</evidence>
<comment type="caution">
    <text evidence="2">The sequence shown here is derived from an EMBL/GenBank/DDBJ whole genome shotgun (WGS) entry which is preliminary data.</text>
</comment>
<evidence type="ECO:0008006" key="4">
    <source>
        <dbReference type="Google" id="ProtNLM"/>
    </source>
</evidence>
<keyword evidence="3" id="KW-1185">Reference proteome</keyword>
<dbReference type="Proteomes" id="UP001409585">
    <property type="component" value="Unassembled WGS sequence"/>
</dbReference>